<dbReference type="InterPro" id="IPR006401">
    <property type="entry name" value="Rib_reduct_arc"/>
</dbReference>
<evidence type="ECO:0000256" key="3">
    <source>
        <dbReference type="ARBA" id="ARBA00011738"/>
    </source>
</evidence>
<dbReference type="PANTHER" id="PTHR38011">
    <property type="entry name" value="DIHYDROFOLATE REDUCTASE FAMILY PROTEIN (AFU_ORTHOLOGUE AFUA_8G06820)"/>
    <property type="match status" value="1"/>
</dbReference>
<dbReference type="EC" id="1.1.1.302" evidence="9"/>
<reference evidence="11" key="1">
    <citation type="journal article" date="2014" name="Genome Biol. Evol.">
        <title>Pangenome evidence for extensive interdomain horizontal transfer affecting lineage core and shell genes in uncultured planktonic thaumarchaeota and euryarchaeota.</title>
        <authorList>
            <person name="Deschamps P."/>
            <person name="Zivanovic Y."/>
            <person name="Moreira D."/>
            <person name="Rodriguez-Valera F."/>
            <person name="Lopez-Garcia P."/>
        </authorList>
    </citation>
    <scope>NUCLEOTIDE SEQUENCE</scope>
</reference>
<dbReference type="EMBL" id="KF900610">
    <property type="protein sequence ID" value="AIF01043.1"/>
    <property type="molecule type" value="Genomic_DNA"/>
</dbReference>
<proteinExistence type="inferred from homology"/>
<comment type="subunit">
    <text evidence="3">Homodimer.</text>
</comment>
<dbReference type="PANTHER" id="PTHR38011:SF7">
    <property type="entry name" value="2,5-DIAMINO-6-RIBOSYLAMINO-4(3H)-PYRIMIDINONE 5'-PHOSPHATE REDUCTASE"/>
    <property type="match status" value="1"/>
</dbReference>
<dbReference type="InterPro" id="IPR024072">
    <property type="entry name" value="DHFR-like_dom_sf"/>
</dbReference>
<dbReference type="Pfam" id="PF01872">
    <property type="entry name" value="RibD_C"/>
    <property type="match status" value="1"/>
</dbReference>
<dbReference type="GO" id="GO:0009231">
    <property type="term" value="P:riboflavin biosynthetic process"/>
    <property type="evidence" value="ECO:0007669"/>
    <property type="project" value="UniProtKB-UniPathway"/>
</dbReference>
<dbReference type="NCBIfam" id="TIGR01508">
    <property type="entry name" value="rib_reduct_arch"/>
    <property type="match status" value="1"/>
</dbReference>
<dbReference type="Gene3D" id="3.40.430.10">
    <property type="entry name" value="Dihydrofolate Reductase, subunit A"/>
    <property type="match status" value="1"/>
</dbReference>
<evidence type="ECO:0000259" key="10">
    <source>
        <dbReference type="Pfam" id="PF01872"/>
    </source>
</evidence>
<protein>
    <recommendedName>
        <fullName evidence="9">2,5-diamino-6-(ribosylamino)-4(3H)-pyrimidinone 5'-phosphate reductase</fullName>
        <ecNumber evidence="9">1.1.1.302</ecNumber>
    </recommendedName>
</protein>
<feature type="domain" description="Bacterial bifunctional deaminase-reductase C-terminal" evidence="10">
    <location>
        <begin position="4"/>
        <end position="207"/>
    </location>
</feature>
<evidence type="ECO:0000256" key="5">
    <source>
        <dbReference type="ARBA" id="ARBA00022857"/>
    </source>
</evidence>
<gene>
    <name evidence="11" type="primary">RIB7</name>
    <name evidence="11" type="synonym">arfC</name>
</gene>
<dbReference type="InterPro" id="IPR002734">
    <property type="entry name" value="RibDG_C"/>
</dbReference>
<dbReference type="InterPro" id="IPR011549">
    <property type="entry name" value="RibD_C"/>
</dbReference>
<sequence length="212" mass="22615">MDRPYVIVNCAASLDGKIALANRRPVRLSCNADHRRVHTLRAECDAVIVGIGTVLQDDPRLLLDTALAKGENPLRVVLDTTLRTPRSARVLQGDAPTLVATGKRPRRRELPGAEVIACGNGAVDLPQLLALLRARGVRKVLVEGGESVLWSFLTSGLWDEFTQFVANTLIGGVTSPSVAGGPGAATPAEMHAFALESAERLGDGVLLTWRRG</sequence>
<evidence type="ECO:0000256" key="1">
    <source>
        <dbReference type="ARBA" id="ARBA00005104"/>
    </source>
</evidence>
<name>A0A075GHG0_9EURY</name>
<comment type="pathway">
    <text evidence="1">Cofactor biosynthesis; riboflavin biosynthesis.</text>
</comment>
<dbReference type="InterPro" id="IPR050765">
    <property type="entry name" value="Riboflavin_Biosynth_HTPR"/>
</dbReference>
<dbReference type="NCBIfam" id="TIGR00227">
    <property type="entry name" value="ribD_Cterm"/>
    <property type="match status" value="1"/>
</dbReference>
<dbReference type="UniPathway" id="UPA00275"/>
<evidence type="ECO:0000256" key="4">
    <source>
        <dbReference type="ARBA" id="ARBA00022619"/>
    </source>
</evidence>
<evidence type="ECO:0000256" key="9">
    <source>
        <dbReference type="NCBIfam" id="TIGR01508"/>
    </source>
</evidence>
<comment type="catalytic activity">
    <reaction evidence="8">
        <text>2,5-diamino-6-(1-D-ribitylamino)pyrimidin-4(3H)-one 5'-phosphate + NADP(+) = 2,5-diamino-6-(1-D-ribosylamino)pyrimidin-4(3H)-one 5'-phosphate + NADPH + H(+)</text>
        <dbReference type="Rhea" id="RHEA:27278"/>
        <dbReference type="ChEBI" id="CHEBI:15378"/>
        <dbReference type="ChEBI" id="CHEBI:57783"/>
        <dbReference type="ChEBI" id="CHEBI:58349"/>
        <dbReference type="ChEBI" id="CHEBI:58890"/>
        <dbReference type="ChEBI" id="CHEBI:59545"/>
        <dbReference type="EC" id="1.1.1.302"/>
    </reaction>
</comment>
<accession>A0A075GHG0</accession>
<comment type="similarity">
    <text evidence="2">Belongs to the HTP reductase family.</text>
</comment>
<evidence type="ECO:0000256" key="7">
    <source>
        <dbReference type="ARBA" id="ARBA00047550"/>
    </source>
</evidence>
<dbReference type="GO" id="GO:0050661">
    <property type="term" value="F:NADP binding"/>
    <property type="evidence" value="ECO:0007669"/>
    <property type="project" value="InterPro"/>
</dbReference>
<evidence type="ECO:0000256" key="2">
    <source>
        <dbReference type="ARBA" id="ARBA00009723"/>
    </source>
</evidence>
<keyword evidence="6 11" id="KW-0560">Oxidoreductase</keyword>
<evidence type="ECO:0000313" key="11">
    <source>
        <dbReference type="EMBL" id="AIF01043.1"/>
    </source>
</evidence>
<dbReference type="SUPFAM" id="SSF53597">
    <property type="entry name" value="Dihydrofolate reductase-like"/>
    <property type="match status" value="1"/>
</dbReference>
<organism evidence="11">
    <name type="scientific">uncultured marine group II/III euryarchaeote KM3_141_A08</name>
    <dbReference type="NCBI Taxonomy" id="1457875"/>
    <lineage>
        <taxon>Archaea</taxon>
        <taxon>Methanobacteriati</taxon>
        <taxon>Methanobacteriota</taxon>
        <taxon>environmental samples</taxon>
    </lineage>
</organism>
<comment type="catalytic activity">
    <reaction evidence="7">
        <text>2,5-diamino-6-(1-D-ribitylamino)pyrimidin-4(3H)-one 5'-phosphate + NAD(+) = 2,5-diamino-6-(1-D-ribosylamino)pyrimidin-4(3H)-one 5'-phosphate + NADH + H(+)</text>
        <dbReference type="Rhea" id="RHEA:27274"/>
        <dbReference type="ChEBI" id="CHEBI:15378"/>
        <dbReference type="ChEBI" id="CHEBI:57540"/>
        <dbReference type="ChEBI" id="CHEBI:57945"/>
        <dbReference type="ChEBI" id="CHEBI:58890"/>
        <dbReference type="ChEBI" id="CHEBI:59545"/>
        <dbReference type="EC" id="1.1.1.302"/>
    </reaction>
</comment>
<dbReference type="AlphaFoldDB" id="A0A075GHG0"/>
<keyword evidence="5" id="KW-0521">NADP</keyword>
<dbReference type="GO" id="GO:0008703">
    <property type="term" value="F:5-amino-6-(5-phosphoribosylamino)uracil reductase activity"/>
    <property type="evidence" value="ECO:0007669"/>
    <property type="project" value="InterPro"/>
</dbReference>
<keyword evidence="4" id="KW-0686">Riboflavin biosynthesis</keyword>
<evidence type="ECO:0000256" key="6">
    <source>
        <dbReference type="ARBA" id="ARBA00023002"/>
    </source>
</evidence>
<evidence type="ECO:0000256" key="8">
    <source>
        <dbReference type="ARBA" id="ARBA00049020"/>
    </source>
</evidence>